<gene>
    <name evidence="8" type="ORF">PTE31013_02828</name>
</gene>
<evidence type="ECO:0000256" key="3">
    <source>
        <dbReference type="ARBA" id="ARBA00012929"/>
    </source>
</evidence>
<dbReference type="AlphaFoldDB" id="A0A5E4VQD5"/>
<dbReference type="CDD" id="cd05254">
    <property type="entry name" value="dTDP_HR_like_SDR_e"/>
    <property type="match status" value="1"/>
</dbReference>
<dbReference type="RefSeq" id="WP_150613431.1">
    <property type="nucleotide sequence ID" value="NZ_CABPRU010000006.1"/>
</dbReference>
<evidence type="ECO:0000256" key="2">
    <source>
        <dbReference type="ARBA" id="ARBA00010944"/>
    </source>
</evidence>
<organism evidence="8 9">
    <name type="scientific">Pandoraea terrigena</name>
    <dbReference type="NCBI Taxonomy" id="2508292"/>
    <lineage>
        <taxon>Bacteria</taxon>
        <taxon>Pseudomonadati</taxon>
        <taxon>Pseudomonadota</taxon>
        <taxon>Betaproteobacteria</taxon>
        <taxon>Burkholderiales</taxon>
        <taxon>Burkholderiaceae</taxon>
        <taxon>Pandoraea</taxon>
    </lineage>
</organism>
<evidence type="ECO:0000313" key="9">
    <source>
        <dbReference type="Proteomes" id="UP000334380"/>
    </source>
</evidence>
<dbReference type="UniPathway" id="UPA00124"/>
<evidence type="ECO:0000256" key="5">
    <source>
        <dbReference type="ARBA" id="ARBA00048200"/>
    </source>
</evidence>
<proteinExistence type="inferred from homology"/>
<dbReference type="Gene3D" id="3.40.50.720">
    <property type="entry name" value="NAD(P)-binding Rossmann-like Domain"/>
    <property type="match status" value="1"/>
</dbReference>
<dbReference type="InterPro" id="IPR029903">
    <property type="entry name" value="RmlD-like-bd"/>
</dbReference>
<keyword evidence="6" id="KW-0560">Oxidoreductase</keyword>
<protein>
    <recommendedName>
        <fullName evidence="4 6">dTDP-4-dehydrorhamnose reductase</fullName>
        <ecNumber evidence="3 6">1.1.1.133</ecNumber>
    </recommendedName>
</protein>
<comment type="cofactor">
    <cofactor evidence="6">
        <name>Mg(2+)</name>
        <dbReference type="ChEBI" id="CHEBI:18420"/>
    </cofactor>
    <text evidence="6">Binds 1 Mg(2+) ion per monomer.</text>
</comment>
<dbReference type="Proteomes" id="UP000334380">
    <property type="component" value="Unassembled WGS sequence"/>
</dbReference>
<keyword evidence="6" id="KW-0521">NADP</keyword>
<evidence type="ECO:0000259" key="7">
    <source>
        <dbReference type="Pfam" id="PF04321"/>
    </source>
</evidence>
<evidence type="ECO:0000256" key="4">
    <source>
        <dbReference type="ARBA" id="ARBA00017099"/>
    </source>
</evidence>
<dbReference type="Pfam" id="PF04321">
    <property type="entry name" value="RmlD_sub_bind"/>
    <property type="match status" value="1"/>
</dbReference>
<comment type="similarity">
    <text evidence="2 6">Belongs to the dTDP-4-dehydrorhamnose reductase family.</text>
</comment>
<evidence type="ECO:0000256" key="6">
    <source>
        <dbReference type="RuleBase" id="RU364082"/>
    </source>
</evidence>
<dbReference type="InterPro" id="IPR005913">
    <property type="entry name" value="dTDP_dehydrorham_reduct"/>
</dbReference>
<dbReference type="PANTHER" id="PTHR10491">
    <property type="entry name" value="DTDP-4-DEHYDRORHAMNOSE REDUCTASE"/>
    <property type="match status" value="1"/>
</dbReference>
<dbReference type="SUPFAM" id="SSF51735">
    <property type="entry name" value="NAD(P)-binding Rossmann-fold domains"/>
    <property type="match status" value="1"/>
</dbReference>
<dbReference type="InterPro" id="IPR036291">
    <property type="entry name" value="NAD(P)-bd_dom_sf"/>
</dbReference>
<comment type="function">
    <text evidence="6">Catalyzes the reduction of dTDP-6-deoxy-L-lyxo-4-hexulose to yield dTDP-L-rhamnose.</text>
</comment>
<accession>A0A5E4VQD5</accession>
<dbReference type="GO" id="GO:0005829">
    <property type="term" value="C:cytosol"/>
    <property type="evidence" value="ECO:0007669"/>
    <property type="project" value="TreeGrafter"/>
</dbReference>
<dbReference type="EMBL" id="CABPRU010000006">
    <property type="protein sequence ID" value="VVE14548.1"/>
    <property type="molecule type" value="Genomic_DNA"/>
</dbReference>
<keyword evidence="9" id="KW-1185">Reference proteome</keyword>
<dbReference type="OrthoDB" id="9803892at2"/>
<dbReference type="PANTHER" id="PTHR10491:SF4">
    <property type="entry name" value="METHIONINE ADENOSYLTRANSFERASE 2 SUBUNIT BETA"/>
    <property type="match status" value="1"/>
</dbReference>
<dbReference type="EC" id="1.1.1.133" evidence="3 6"/>
<name>A0A5E4VQD5_9BURK</name>
<sequence length="285" mass="30986">MKILVLGANGLIGSTMMRVLATQPDWQVSGTVRTRHNLLPHVPADRLVVGVDFTNPDALPRLLLDAVPDVVVNCAGLTKHLPGGNDPIAALALNALLPHRLAELCRLAGARLIHISSDCVFSGKAGNYLETDLPDATDIYGKSKHLGEVTGEGAITLRTSTIGHELGTRHGLLEWFLAQTECKGFQKAIFSGLPTVVLAEVVRDRVIPNAHLTGLYHVGASPIDKFSLLQLIAKTYKRDVIIHADDTFVIDRSLNSEKFFEATGYRAPAWPELIDIMYSNQSQKS</sequence>
<evidence type="ECO:0000256" key="1">
    <source>
        <dbReference type="ARBA" id="ARBA00004781"/>
    </source>
</evidence>
<reference evidence="8 9" key="1">
    <citation type="submission" date="2019-08" db="EMBL/GenBank/DDBJ databases">
        <authorList>
            <person name="Peeters C."/>
        </authorList>
    </citation>
    <scope>NUCLEOTIDE SEQUENCE [LARGE SCALE GENOMIC DNA]</scope>
    <source>
        <strain evidence="8 9">LMG 31013</strain>
    </source>
</reference>
<feature type="domain" description="RmlD-like substrate binding" evidence="7">
    <location>
        <begin position="1"/>
        <end position="234"/>
    </location>
</feature>
<dbReference type="GO" id="GO:0019305">
    <property type="term" value="P:dTDP-rhamnose biosynthetic process"/>
    <property type="evidence" value="ECO:0007669"/>
    <property type="project" value="UniProtKB-UniPathway"/>
</dbReference>
<evidence type="ECO:0000313" key="8">
    <source>
        <dbReference type="EMBL" id="VVE14548.1"/>
    </source>
</evidence>
<comment type="catalytic activity">
    <reaction evidence="5 6">
        <text>dTDP-beta-L-rhamnose + NADP(+) = dTDP-4-dehydro-beta-L-rhamnose + NADPH + H(+)</text>
        <dbReference type="Rhea" id="RHEA:21796"/>
        <dbReference type="ChEBI" id="CHEBI:15378"/>
        <dbReference type="ChEBI" id="CHEBI:57510"/>
        <dbReference type="ChEBI" id="CHEBI:57783"/>
        <dbReference type="ChEBI" id="CHEBI:58349"/>
        <dbReference type="ChEBI" id="CHEBI:62830"/>
        <dbReference type="EC" id="1.1.1.133"/>
    </reaction>
</comment>
<comment type="pathway">
    <text evidence="1 6">Carbohydrate biosynthesis; dTDP-L-rhamnose biosynthesis.</text>
</comment>
<dbReference type="GO" id="GO:0008831">
    <property type="term" value="F:dTDP-4-dehydrorhamnose reductase activity"/>
    <property type="evidence" value="ECO:0007669"/>
    <property type="project" value="UniProtKB-EC"/>
</dbReference>